<proteinExistence type="predicted"/>
<dbReference type="EMBL" id="BTGU01015411">
    <property type="protein sequence ID" value="GMN72099.1"/>
    <property type="molecule type" value="Genomic_DNA"/>
</dbReference>
<sequence length="54" mass="6105">MTSTHCLMRNKNVSIRKTPQTDGDMESSNAWKVADPIQVPVGPFTRARAKKFKE</sequence>
<accession>A0AA88ECB8</accession>
<feature type="non-terminal residue" evidence="1">
    <location>
        <position position="54"/>
    </location>
</feature>
<keyword evidence="2" id="KW-1185">Reference proteome</keyword>
<protein>
    <submittedName>
        <fullName evidence="1">Uncharacterized protein</fullName>
    </submittedName>
</protein>
<evidence type="ECO:0000313" key="2">
    <source>
        <dbReference type="Proteomes" id="UP001187192"/>
    </source>
</evidence>
<dbReference type="Proteomes" id="UP001187192">
    <property type="component" value="Unassembled WGS sequence"/>
</dbReference>
<evidence type="ECO:0000313" key="1">
    <source>
        <dbReference type="EMBL" id="GMN72099.1"/>
    </source>
</evidence>
<comment type="caution">
    <text evidence="1">The sequence shown here is derived from an EMBL/GenBank/DDBJ whole genome shotgun (WGS) entry which is preliminary data.</text>
</comment>
<name>A0AA88ECB8_FICCA</name>
<gene>
    <name evidence="1" type="ORF">TIFTF001_054681</name>
</gene>
<reference evidence="1" key="1">
    <citation type="submission" date="2023-07" db="EMBL/GenBank/DDBJ databases">
        <title>draft genome sequence of fig (Ficus carica).</title>
        <authorList>
            <person name="Takahashi T."/>
            <person name="Nishimura K."/>
        </authorList>
    </citation>
    <scope>NUCLEOTIDE SEQUENCE</scope>
</reference>
<dbReference type="AlphaFoldDB" id="A0AA88ECB8"/>
<organism evidence="1 2">
    <name type="scientific">Ficus carica</name>
    <name type="common">Common fig</name>
    <dbReference type="NCBI Taxonomy" id="3494"/>
    <lineage>
        <taxon>Eukaryota</taxon>
        <taxon>Viridiplantae</taxon>
        <taxon>Streptophyta</taxon>
        <taxon>Embryophyta</taxon>
        <taxon>Tracheophyta</taxon>
        <taxon>Spermatophyta</taxon>
        <taxon>Magnoliopsida</taxon>
        <taxon>eudicotyledons</taxon>
        <taxon>Gunneridae</taxon>
        <taxon>Pentapetalae</taxon>
        <taxon>rosids</taxon>
        <taxon>fabids</taxon>
        <taxon>Rosales</taxon>
        <taxon>Moraceae</taxon>
        <taxon>Ficeae</taxon>
        <taxon>Ficus</taxon>
    </lineage>
</organism>